<evidence type="ECO:0000313" key="3">
    <source>
        <dbReference type="Proteomes" id="UP001151760"/>
    </source>
</evidence>
<dbReference type="EMBL" id="BQNB010010941">
    <property type="protein sequence ID" value="GJS83982.1"/>
    <property type="molecule type" value="Genomic_DNA"/>
</dbReference>
<reference evidence="2" key="2">
    <citation type="submission" date="2022-01" db="EMBL/GenBank/DDBJ databases">
        <authorList>
            <person name="Yamashiro T."/>
            <person name="Shiraishi A."/>
            <person name="Satake H."/>
            <person name="Nakayama K."/>
        </authorList>
    </citation>
    <scope>NUCLEOTIDE SEQUENCE</scope>
</reference>
<name>A0ABQ4Z4N0_9ASTR</name>
<evidence type="ECO:0000313" key="2">
    <source>
        <dbReference type="EMBL" id="GJS83982.1"/>
    </source>
</evidence>
<feature type="compositionally biased region" description="Basic and acidic residues" evidence="1">
    <location>
        <begin position="57"/>
        <end position="81"/>
    </location>
</feature>
<protein>
    <submittedName>
        <fullName evidence="2">Uncharacterized protein</fullName>
    </submittedName>
</protein>
<sequence length="315" mass="36342">MMTYLKHVGGKKHSDLKTKGSEEIKALYDKIKRSDDSFIAIGSAEDEKVIKEMNEQVADASKKGVKKDDSIKGEIKEEEGTRKRKPGIRKKMKSKKRKFTSKDDEELRLCLTIVSNEDKEVDYEILYKKYPIIEWRSEYLTTKPQYQDETPEGFDKIFWGDLIIMFNQSGNDKFWNAQQNWKIVSWKLHSTFRIQHYNDLMKNSQFIMLVENKVSIGKKEVLSQLLKLKLETEEDSTMALELIRFVKKQIAELEPETSLMEEVEGSLMKLAIPEQTATGKGIPNPLMAGSLPKTIKPTELDIVVLLKRQVADEDG</sequence>
<comment type="caution">
    <text evidence="2">The sequence shown here is derived from an EMBL/GenBank/DDBJ whole genome shotgun (WGS) entry which is preliminary data.</text>
</comment>
<organism evidence="2 3">
    <name type="scientific">Tanacetum coccineum</name>
    <dbReference type="NCBI Taxonomy" id="301880"/>
    <lineage>
        <taxon>Eukaryota</taxon>
        <taxon>Viridiplantae</taxon>
        <taxon>Streptophyta</taxon>
        <taxon>Embryophyta</taxon>
        <taxon>Tracheophyta</taxon>
        <taxon>Spermatophyta</taxon>
        <taxon>Magnoliopsida</taxon>
        <taxon>eudicotyledons</taxon>
        <taxon>Gunneridae</taxon>
        <taxon>Pentapetalae</taxon>
        <taxon>asterids</taxon>
        <taxon>campanulids</taxon>
        <taxon>Asterales</taxon>
        <taxon>Asteraceae</taxon>
        <taxon>Asteroideae</taxon>
        <taxon>Anthemideae</taxon>
        <taxon>Anthemidinae</taxon>
        <taxon>Tanacetum</taxon>
    </lineage>
</organism>
<keyword evidence="3" id="KW-1185">Reference proteome</keyword>
<evidence type="ECO:0000256" key="1">
    <source>
        <dbReference type="SAM" id="MobiDB-lite"/>
    </source>
</evidence>
<reference evidence="2" key="1">
    <citation type="journal article" date="2022" name="Int. J. Mol. Sci.">
        <title>Draft Genome of Tanacetum Coccineum: Genomic Comparison of Closely Related Tanacetum-Family Plants.</title>
        <authorList>
            <person name="Yamashiro T."/>
            <person name="Shiraishi A."/>
            <person name="Nakayama K."/>
            <person name="Satake H."/>
        </authorList>
    </citation>
    <scope>NUCLEOTIDE SEQUENCE</scope>
</reference>
<proteinExistence type="predicted"/>
<gene>
    <name evidence="2" type="ORF">Tco_0750523</name>
</gene>
<dbReference type="Proteomes" id="UP001151760">
    <property type="component" value="Unassembled WGS sequence"/>
</dbReference>
<accession>A0ABQ4Z4N0</accession>
<feature type="compositionally biased region" description="Basic residues" evidence="1">
    <location>
        <begin position="82"/>
        <end position="97"/>
    </location>
</feature>
<feature type="region of interest" description="Disordered" evidence="1">
    <location>
        <begin position="57"/>
        <end position="97"/>
    </location>
</feature>